<evidence type="ECO:0000313" key="6">
    <source>
        <dbReference type="Proteomes" id="UP000823521"/>
    </source>
</evidence>
<organism evidence="5 6">
    <name type="scientific">Micromonospora echinofusca</name>
    <dbReference type="NCBI Taxonomy" id="47858"/>
    <lineage>
        <taxon>Bacteria</taxon>
        <taxon>Bacillati</taxon>
        <taxon>Actinomycetota</taxon>
        <taxon>Actinomycetes</taxon>
        <taxon>Micromonosporales</taxon>
        <taxon>Micromonosporaceae</taxon>
        <taxon>Micromonospora</taxon>
    </lineage>
</organism>
<proteinExistence type="predicted"/>
<feature type="domain" description="Hcy-binding" evidence="4">
    <location>
        <begin position="1"/>
        <end position="288"/>
    </location>
</feature>
<dbReference type="Pfam" id="PF02574">
    <property type="entry name" value="S-methyl_trans"/>
    <property type="match status" value="1"/>
</dbReference>
<dbReference type="Gene3D" id="3.20.20.330">
    <property type="entry name" value="Homocysteine-binding-like domain"/>
    <property type="match status" value="1"/>
</dbReference>
<evidence type="ECO:0000259" key="4">
    <source>
        <dbReference type="PROSITE" id="PS50970"/>
    </source>
</evidence>
<comment type="cofactor">
    <cofactor evidence="3">
        <name>Zn(2+)</name>
        <dbReference type="ChEBI" id="CHEBI:29105"/>
    </cofactor>
</comment>
<comment type="caution">
    <text evidence="5">The sequence shown here is derived from an EMBL/GenBank/DDBJ whole genome shotgun (WGS) entry which is preliminary data.</text>
</comment>
<reference evidence="5 6" key="1">
    <citation type="submission" date="2019-12" db="EMBL/GenBank/DDBJ databases">
        <title>Whole genome sequencing of endophytic Actinobacterium Micromonospora sp. MPMI6T.</title>
        <authorList>
            <person name="Evv R."/>
            <person name="Podile A.R."/>
        </authorList>
    </citation>
    <scope>NUCLEOTIDE SEQUENCE [LARGE SCALE GENOMIC DNA]</scope>
    <source>
        <strain evidence="5 6">MPMI6</strain>
    </source>
</reference>
<dbReference type="PROSITE" id="PS50970">
    <property type="entry name" value="HCY"/>
    <property type="match status" value="1"/>
</dbReference>
<keyword evidence="3" id="KW-0479">Metal-binding</keyword>
<dbReference type="RefSeq" id="WP_208812331.1">
    <property type="nucleotide sequence ID" value="NZ_WVUH01000042.1"/>
</dbReference>
<evidence type="ECO:0000313" key="5">
    <source>
        <dbReference type="EMBL" id="MBO4205901.1"/>
    </source>
</evidence>
<feature type="binding site" evidence="3">
    <location>
        <position position="202"/>
    </location>
    <ligand>
        <name>Zn(2+)</name>
        <dbReference type="ChEBI" id="CHEBI:29105"/>
    </ligand>
</feature>
<accession>A0ABS3VN36</accession>
<sequence length="293" mass="30718">MPTTTLLDGGIATELQRHGWPVRAPWWGVDVLLTPAGRTLLGEVHRRYADAGAEVLSAHTFRTNLRNLRRAGLADDDAARLVHTAVGVARAAAPSGVRVAGSIAPVEDCYQPRLVPPDDELRVEHRWLARHLHDAGVDLVLVETMNTLREAVHAVEAVTACGMTAWVSFVCTEQGTLLSGEPLDLAARTAQRAGARTVLVNCTTPTGTGVALRMLADAGIGPVGAYPNLEDRSGLPAYTPVDRHVPAGTGTTRFAAGLAAWRAEFDLVAVGGCCGATPAHVAALNRAVAGGTT</sequence>
<dbReference type="InterPro" id="IPR003726">
    <property type="entry name" value="HCY_dom"/>
</dbReference>
<keyword evidence="1 3" id="KW-0489">Methyltransferase</keyword>
<protein>
    <submittedName>
        <fullName evidence="5">Homocysteine S-methyltransferase family protein</fullName>
    </submittedName>
</protein>
<dbReference type="SUPFAM" id="SSF82282">
    <property type="entry name" value="Homocysteine S-methyltransferase"/>
    <property type="match status" value="1"/>
</dbReference>
<dbReference type="Proteomes" id="UP000823521">
    <property type="component" value="Unassembled WGS sequence"/>
</dbReference>
<feature type="binding site" evidence="3">
    <location>
        <position position="274"/>
    </location>
    <ligand>
        <name>Zn(2+)</name>
        <dbReference type="ChEBI" id="CHEBI:29105"/>
    </ligand>
</feature>
<evidence type="ECO:0000256" key="2">
    <source>
        <dbReference type="ARBA" id="ARBA00022679"/>
    </source>
</evidence>
<feature type="binding site" evidence="3">
    <location>
        <position position="273"/>
    </location>
    <ligand>
        <name>Zn(2+)</name>
        <dbReference type="ChEBI" id="CHEBI:29105"/>
    </ligand>
</feature>
<evidence type="ECO:0000256" key="1">
    <source>
        <dbReference type="ARBA" id="ARBA00022603"/>
    </source>
</evidence>
<dbReference type="PIRSF" id="PIRSF037505">
    <property type="entry name" value="Betaine_HMT"/>
    <property type="match status" value="1"/>
</dbReference>
<keyword evidence="2 3" id="KW-0808">Transferase</keyword>
<dbReference type="PANTHER" id="PTHR11103:SF18">
    <property type="entry name" value="SLR1189 PROTEIN"/>
    <property type="match status" value="1"/>
</dbReference>
<keyword evidence="6" id="KW-1185">Reference proteome</keyword>
<gene>
    <name evidence="5" type="ORF">GSF22_07760</name>
</gene>
<dbReference type="InterPro" id="IPR017226">
    <property type="entry name" value="BHMT-like"/>
</dbReference>
<evidence type="ECO:0000256" key="3">
    <source>
        <dbReference type="PROSITE-ProRule" id="PRU00333"/>
    </source>
</evidence>
<dbReference type="PANTHER" id="PTHR11103">
    <property type="entry name" value="SLR1189 PROTEIN"/>
    <property type="match status" value="1"/>
</dbReference>
<dbReference type="EMBL" id="WVUH01000042">
    <property type="protein sequence ID" value="MBO4205901.1"/>
    <property type="molecule type" value="Genomic_DNA"/>
</dbReference>
<dbReference type="InterPro" id="IPR036589">
    <property type="entry name" value="HCY_dom_sf"/>
</dbReference>
<name>A0ABS3VN36_MICEH</name>
<keyword evidence="3" id="KW-0862">Zinc</keyword>